<evidence type="ECO:0000313" key="9">
    <source>
        <dbReference type="Proteomes" id="UP000708208"/>
    </source>
</evidence>
<dbReference type="OrthoDB" id="408631at2759"/>
<dbReference type="InterPro" id="IPR002018">
    <property type="entry name" value="CarbesteraseB"/>
</dbReference>
<dbReference type="Pfam" id="PF00135">
    <property type="entry name" value="COesterase"/>
    <property type="match status" value="2"/>
</dbReference>
<dbReference type="PANTHER" id="PTHR43142:SF1">
    <property type="entry name" value="CARBOXYLIC ESTER HYDROLASE"/>
    <property type="match status" value="1"/>
</dbReference>
<keyword evidence="3 5" id="KW-0378">Hydrolase</keyword>
<feature type="transmembrane region" description="Helical" evidence="6">
    <location>
        <begin position="12"/>
        <end position="34"/>
    </location>
</feature>
<dbReference type="EMBL" id="CAJVCH010571409">
    <property type="protein sequence ID" value="CAG7837438.1"/>
    <property type="molecule type" value="Genomic_DNA"/>
</dbReference>
<name>A0A8J2LKP5_9HEXA</name>
<dbReference type="PROSITE" id="PS00122">
    <property type="entry name" value="CARBOXYLESTERASE_B_1"/>
    <property type="match status" value="1"/>
</dbReference>
<accession>A0A8J2LKP5</accession>
<proteinExistence type="inferred from homology"/>
<evidence type="ECO:0000256" key="1">
    <source>
        <dbReference type="ARBA" id="ARBA00005964"/>
    </source>
</evidence>
<keyword evidence="4" id="KW-0325">Glycoprotein</keyword>
<evidence type="ECO:0000256" key="5">
    <source>
        <dbReference type="RuleBase" id="RU361235"/>
    </source>
</evidence>
<gene>
    <name evidence="8" type="ORF">AFUS01_LOCUS46555</name>
</gene>
<comment type="caution">
    <text evidence="8">The sequence shown here is derived from an EMBL/GenBank/DDBJ whole genome shotgun (WGS) entry which is preliminary data.</text>
</comment>
<organism evidence="8 9">
    <name type="scientific">Allacma fusca</name>
    <dbReference type="NCBI Taxonomy" id="39272"/>
    <lineage>
        <taxon>Eukaryota</taxon>
        <taxon>Metazoa</taxon>
        <taxon>Ecdysozoa</taxon>
        <taxon>Arthropoda</taxon>
        <taxon>Hexapoda</taxon>
        <taxon>Collembola</taxon>
        <taxon>Symphypleona</taxon>
        <taxon>Sminthuridae</taxon>
        <taxon>Allacma</taxon>
    </lineage>
</organism>
<keyword evidence="6" id="KW-0812">Transmembrane</keyword>
<keyword evidence="9" id="KW-1185">Reference proteome</keyword>
<evidence type="ECO:0000259" key="7">
    <source>
        <dbReference type="Pfam" id="PF00135"/>
    </source>
</evidence>
<keyword evidence="2" id="KW-0719">Serine esterase</keyword>
<keyword evidence="6" id="KW-0472">Membrane</keyword>
<dbReference type="EC" id="3.1.1.-" evidence="5"/>
<protein>
    <recommendedName>
        <fullName evidence="5">Carboxylic ester hydrolase</fullName>
        <ecNumber evidence="5">3.1.1.-</ecNumber>
    </recommendedName>
</protein>
<comment type="similarity">
    <text evidence="1 5">Belongs to the type-B carboxylesterase/lipase family.</text>
</comment>
<keyword evidence="6" id="KW-1133">Transmembrane helix</keyword>
<dbReference type="Proteomes" id="UP000708208">
    <property type="component" value="Unassembled WGS sequence"/>
</dbReference>
<dbReference type="InterPro" id="IPR019826">
    <property type="entry name" value="Carboxylesterase_B_AS"/>
</dbReference>
<dbReference type="PANTHER" id="PTHR43142">
    <property type="entry name" value="CARBOXYLIC ESTER HYDROLASE"/>
    <property type="match status" value="1"/>
</dbReference>
<evidence type="ECO:0000256" key="2">
    <source>
        <dbReference type="ARBA" id="ARBA00022487"/>
    </source>
</evidence>
<feature type="domain" description="Carboxylesterase type B" evidence="7">
    <location>
        <begin position="37"/>
        <end position="183"/>
    </location>
</feature>
<evidence type="ECO:0000256" key="3">
    <source>
        <dbReference type="ARBA" id="ARBA00022801"/>
    </source>
</evidence>
<dbReference type="GO" id="GO:0052689">
    <property type="term" value="F:carboxylic ester hydrolase activity"/>
    <property type="evidence" value="ECO:0007669"/>
    <property type="project" value="UniProtKB-KW"/>
</dbReference>
<reference evidence="8" key="1">
    <citation type="submission" date="2021-06" db="EMBL/GenBank/DDBJ databases">
        <authorList>
            <person name="Hodson N. C."/>
            <person name="Mongue J. A."/>
            <person name="Jaron S. K."/>
        </authorList>
    </citation>
    <scope>NUCLEOTIDE SEQUENCE</scope>
</reference>
<dbReference type="AlphaFoldDB" id="A0A8J2LKP5"/>
<evidence type="ECO:0000313" key="8">
    <source>
        <dbReference type="EMBL" id="CAG7837438.1"/>
    </source>
</evidence>
<sequence>MEERSQKLEHKNFKFYFSIVAILVGYFLQANLFYEDGPIVQISTGKIQGRYSTSRDGRKFVEFLGIPYAKPPVDKLRFELPQLPEAWEGIRPANSDGPQCLGAELLTTGRIVGQEDCLYLNVHTPGHVNTSTTRMLSHGELLPVIVYIYGGGFFMGSTDIYGAKYFMDEDVVLVMMNYRLGALDVVLVMMNYRLGALGFLDTGDGIVRGNMGLKDQNLALKWVQENIVHFGGNPAKVTLAGESAGGVSVHGHILSPMSKGLFHRAIVVSNTAANNDWALKRNSTETALELGKRVGCLSLTTDELVKCLRRTPSHQIMSAHLDHFNPHTDVKNLFLPTIEVVKDERAFLADDPMELMKRGETNKVPCMAGLIEYEGLVYALRFPQHQVNPLLLQNRLYRNKHLGRFIYHDKASEQQLDEIYDFYFNSSQNMNLDEMMISLSHLYTDRFMAAGMRNLALLHSQRSQVHLFYLTYQAQFNVHDVLRGTIPSSWIPFELQMAYHFTSQFLLNLVGLRNVVYGASHGDNVPLLFCANPVTEIRRFSQDYSFSKDFVKLYVDFAKDLKQLQFRGVDWQPAVDQNSSQLHFLKLDSKSEMIEDPFVQRMTFLNSLDMYNNPKLKRLKQVIIPKSTLR</sequence>
<evidence type="ECO:0000256" key="6">
    <source>
        <dbReference type="SAM" id="Phobius"/>
    </source>
</evidence>
<feature type="domain" description="Carboxylesterase type B" evidence="7">
    <location>
        <begin position="184"/>
        <end position="594"/>
    </location>
</feature>
<evidence type="ECO:0000256" key="4">
    <source>
        <dbReference type="ARBA" id="ARBA00023180"/>
    </source>
</evidence>